<comment type="function">
    <text evidence="2">Involved in the biosynthesis of 5-hydroxyectoine, called compatible solute, which helps organisms to survive extreme osmotic stress by acting as a highly soluble organic osmolyte. Catalyzes the 2-oxoglutarate-dependent selective hydroxylation of L-ectoine to yield (4S,5S)-5-hydroxyectoine.</text>
</comment>
<dbReference type="RefSeq" id="WP_073121732.1">
    <property type="nucleotide sequence ID" value="NZ_FRAA01000002.1"/>
</dbReference>
<sequence length="289" mass="33450">MVIEDLYPSRTQATARWIDRQDPVVYAKDKRTDALTREQIDSFERDGFLIINSVFSQEEIDQYNEEFERLGNDPILSAKQEFIKEPESRTVRSIFAAHKFSDKYKALTNDPRIKDKVEYLLDDKTYVHQARINAKPGFKGKEFYWHSDFETWHVEDGMPRMRAISCLITMTENKSYNGSLMLIPGSHKRFVSCIGETPEEHYKDSLRKQEYGVPDQESLIKCYNENGIVVAECPPGSLILFDCNTLHGSNGNITPLPRRNIFFVLNAESNRLEQPFGGTKPRPDFIGHR</sequence>
<dbReference type="STRING" id="156994.SAMN04488028_102612"/>
<evidence type="ECO:0000256" key="2">
    <source>
        <dbReference type="ARBA" id="ARBA00004063"/>
    </source>
</evidence>
<gene>
    <name evidence="11" type="ORF">SAMN04488028_102612</name>
</gene>
<evidence type="ECO:0000256" key="5">
    <source>
        <dbReference type="ARBA" id="ARBA00022723"/>
    </source>
</evidence>
<dbReference type="Proteomes" id="UP000184474">
    <property type="component" value="Unassembled WGS sequence"/>
</dbReference>
<dbReference type="GO" id="GO:0016706">
    <property type="term" value="F:2-oxoglutarate-dependent dioxygenase activity"/>
    <property type="evidence" value="ECO:0007669"/>
    <property type="project" value="InterPro"/>
</dbReference>
<dbReference type="NCBIfam" id="TIGR02408">
    <property type="entry name" value="ectoine_ThpD"/>
    <property type="match status" value="1"/>
</dbReference>
<evidence type="ECO:0000256" key="8">
    <source>
        <dbReference type="ARBA" id="ARBA00023004"/>
    </source>
</evidence>
<dbReference type="PANTHER" id="PTHR20883">
    <property type="entry name" value="PHYTANOYL-COA DIOXYGENASE DOMAIN CONTAINING 1"/>
    <property type="match status" value="1"/>
</dbReference>
<dbReference type="Pfam" id="PF05721">
    <property type="entry name" value="PhyH"/>
    <property type="match status" value="1"/>
</dbReference>
<dbReference type="GO" id="GO:0005506">
    <property type="term" value="F:iron ion binding"/>
    <property type="evidence" value="ECO:0007669"/>
    <property type="project" value="UniProtKB-ARBA"/>
</dbReference>
<keyword evidence="6" id="KW-0223">Dioxygenase</keyword>
<evidence type="ECO:0000256" key="6">
    <source>
        <dbReference type="ARBA" id="ARBA00022964"/>
    </source>
</evidence>
<dbReference type="PANTHER" id="PTHR20883:SF48">
    <property type="entry name" value="ECTOINE DIOXYGENASE"/>
    <property type="match status" value="1"/>
</dbReference>
<keyword evidence="8" id="KW-0408">Iron</keyword>
<reference evidence="12" key="1">
    <citation type="submission" date="2016-11" db="EMBL/GenBank/DDBJ databases">
        <authorList>
            <person name="Varghese N."/>
            <person name="Submissions S."/>
        </authorList>
    </citation>
    <scope>NUCLEOTIDE SEQUENCE [LARGE SCALE GENOMIC DNA]</scope>
    <source>
        <strain evidence="12">DSM 26134</strain>
    </source>
</reference>
<dbReference type="SUPFAM" id="SSF51197">
    <property type="entry name" value="Clavaminate synthase-like"/>
    <property type="match status" value="1"/>
</dbReference>
<dbReference type="EMBL" id="FRAA01000002">
    <property type="protein sequence ID" value="SHK04838.1"/>
    <property type="molecule type" value="Genomic_DNA"/>
</dbReference>
<evidence type="ECO:0000313" key="11">
    <source>
        <dbReference type="EMBL" id="SHK04838.1"/>
    </source>
</evidence>
<dbReference type="InterPro" id="IPR012774">
    <property type="entry name" value="EctD"/>
</dbReference>
<protein>
    <recommendedName>
        <fullName evidence="10">Ectoine hydroxylase</fullName>
        <ecNumber evidence="10">1.14.11.55</ecNumber>
    </recommendedName>
</protein>
<dbReference type="InterPro" id="IPR008775">
    <property type="entry name" value="Phytyl_CoA_dOase-like"/>
</dbReference>
<name>A0A1M6PA86_REIAG</name>
<comment type="similarity">
    <text evidence="3">Belongs to the PhyH family. EctD subfamily.</text>
</comment>
<dbReference type="Gene3D" id="2.60.120.620">
    <property type="entry name" value="q2cbj1_9rhob like domain"/>
    <property type="match status" value="1"/>
</dbReference>
<keyword evidence="5" id="KW-0479">Metal-binding</keyword>
<evidence type="ECO:0000256" key="10">
    <source>
        <dbReference type="NCBIfam" id="TIGR02408"/>
    </source>
</evidence>
<evidence type="ECO:0000256" key="1">
    <source>
        <dbReference type="ARBA" id="ARBA00001954"/>
    </source>
</evidence>
<dbReference type="AlphaFoldDB" id="A0A1M6PA86"/>
<evidence type="ECO:0000256" key="7">
    <source>
        <dbReference type="ARBA" id="ARBA00023002"/>
    </source>
</evidence>
<keyword evidence="12" id="KW-1185">Reference proteome</keyword>
<evidence type="ECO:0000256" key="3">
    <source>
        <dbReference type="ARBA" id="ARBA00007851"/>
    </source>
</evidence>
<comment type="subunit">
    <text evidence="4">Homodimer.</text>
</comment>
<comment type="catalytic activity">
    <reaction evidence="9">
        <text>L-ectoine + 2-oxoglutarate + O2 = 5-hydroxyectoine + succinate + CO2</text>
        <dbReference type="Rhea" id="RHEA:45740"/>
        <dbReference type="ChEBI" id="CHEBI:15379"/>
        <dbReference type="ChEBI" id="CHEBI:16526"/>
        <dbReference type="ChEBI" id="CHEBI:16810"/>
        <dbReference type="ChEBI" id="CHEBI:30031"/>
        <dbReference type="ChEBI" id="CHEBI:58515"/>
        <dbReference type="ChEBI" id="CHEBI:85413"/>
        <dbReference type="EC" id="1.14.11.55"/>
    </reaction>
</comment>
<proteinExistence type="inferred from homology"/>
<evidence type="ECO:0000256" key="4">
    <source>
        <dbReference type="ARBA" id="ARBA00011738"/>
    </source>
</evidence>
<keyword evidence="7" id="KW-0560">Oxidoreductase</keyword>
<dbReference type="EC" id="1.14.11.55" evidence="10"/>
<evidence type="ECO:0000256" key="9">
    <source>
        <dbReference type="ARBA" id="ARBA00049228"/>
    </source>
</evidence>
<comment type="cofactor">
    <cofactor evidence="1">
        <name>Fe(2+)</name>
        <dbReference type="ChEBI" id="CHEBI:29033"/>
    </cofactor>
</comment>
<organism evidence="11 12">
    <name type="scientific">Reichenbachiella agariperforans</name>
    <dbReference type="NCBI Taxonomy" id="156994"/>
    <lineage>
        <taxon>Bacteria</taxon>
        <taxon>Pseudomonadati</taxon>
        <taxon>Bacteroidota</taxon>
        <taxon>Cytophagia</taxon>
        <taxon>Cytophagales</taxon>
        <taxon>Reichenbachiellaceae</taxon>
        <taxon>Reichenbachiella</taxon>
    </lineage>
</organism>
<evidence type="ECO:0000313" key="12">
    <source>
        <dbReference type="Proteomes" id="UP000184474"/>
    </source>
</evidence>
<accession>A0A1M6PA86</accession>